<dbReference type="EC" id="3.6.1.54" evidence="10"/>
<comment type="pathway">
    <text evidence="10">Glycolipid biosynthesis; lipid IV(A) biosynthesis; lipid IV(A) from (3R)-3-hydroxytetradecanoyl-[acyl-carrier-protein] and UDP-N-acetyl-alpha-D-glucosamine: step 4/6.</text>
</comment>
<dbReference type="InterPro" id="IPR004843">
    <property type="entry name" value="Calcineurin-like_PHP"/>
</dbReference>
<dbReference type="GO" id="GO:0019897">
    <property type="term" value="C:extrinsic component of plasma membrane"/>
    <property type="evidence" value="ECO:0007669"/>
    <property type="project" value="UniProtKB-UniRule"/>
</dbReference>
<comment type="catalytic activity">
    <reaction evidence="10">
        <text>UDP-2-N,3-O-bis[(3R)-3-hydroxytetradecanoyl]-alpha-D-glucosamine + H2O = 2-N,3-O-bis[(3R)-3-hydroxytetradecanoyl]-alpha-D-glucosaminyl 1-phosphate + UMP + 2 H(+)</text>
        <dbReference type="Rhea" id="RHEA:25213"/>
        <dbReference type="ChEBI" id="CHEBI:15377"/>
        <dbReference type="ChEBI" id="CHEBI:15378"/>
        <dbReference type="ChEBI" id="CHEBI:57865"/>
        <dbReference type="ChEBI" id="CHEBI:57957"/>
        <dbReference type="ChEBI" id="CHEBI:78847"/>
        <dbReference type="EC" id="3.6.1.54"/>
    </reaction>
</comment>
<comment type="caution">
    <text evidence="10">Lacks conserved residue(s) required for the propagation of feature annotation.</text>
</comment>
<dbReference type="AlphaFoldDB" id="A0A2A5C976"/>
<evidence type="ECO:0000313" key="12">
    <source>
        <dbReference type="EMBL" id="PCJ40000.1"/>
    </source>
</evidence>
<gene>
    <name evidence="10" type="primary">lpxH</name>
    <name evidence="12" type="ORF">COA71_12575</name>
</gene>
<dbReference type="PANTHER" id="PTHR34990">
    <property type="entry name" value="UDP-2,3-DIACYLGLUCOSAMINE HYDROLASE-RELATED"/>
    <property type="match status" value="1"/>
</dbReference>
<evidence type="ECO:0000256" key="6">
    <source>
        <dbReference type="ARBA" id="ARBA00022801"/>
    </source>
</evidence>
<keyword evidence="2 10" id="KW-0444">Lipid biosynthesis</keyword>
<dbReference type="CDD" id="cd07398">
    <property type="entry name" value="MPP_YbbF-LpxH"/>
    <property type="match status" value="1"/>
</dbReference>
<keyword evidence="7 10" id="KW-0443">Lipid metabolism</keyword>
<proteinExistence type="inferred from homology"/>
<evidence type="ECO:0000256" key="8">
    <source>
        <dbReference type="ARBA" id="ARBA00023136"/>
    </source>
</evidence>
<evidence type="ECO:0000256" key="5">
    <source>
        <dbReference type="ARBA" id="ARBA00022723"/>
    </source>
</evidence>
<feature type="binding site" evidence="10">
    <location>
        <position position="13"/>
    </location>
    <ligand>
        <name>Mn(2+)</name>
        <dbReference type="ChEBI" id="CHEBI:29035"/>
        <label>1</label>
    </ligand>
</feature>
<organism evidence="12 13">
    <name type="scientific">SAR86 cluster bacterium</name>
    <dbReference type="NCBI Taxonomy" id="2030880"/>
    <lineage>
        <taxon>Bacteria</taxon>
        <taxon>Pseudomonadati</taxon>
        <taxon>Pseudomonadota</taxon>
        <taxon>Gammaproteobacteria</taxon>
        <taxon>SAR86 cluster</taxon>
    </lineage>
</organism>
<evidence type="ECO:0000256" key="4">
    <source>
        <dbReference type="ARBA" id="ARBA00022556"/>
    </source>
</evidence>
<evidence type="ECO:0000256" key="9">
    <source>
        <dbReference type="ARBA" id="ARBA00023211"/>
    </source>
</evidence>
<feature type="binding site" evidence="10">
    <location>
        <position position="170"/>
    </location>
    <ligand>
        <name>substrate</name>
    </ligand>
</feature>
<dbReference type="InterPro" id="IPR043461">
    <property type="entry name" value="LpxH-like"/>
</dbReference>
<comment type="caution">
    <text evidence="12">The sequence shown here is derived from an EMBL/GenBank/DDBJ whole genome shotgun (WGS) entry which is preliminary data.</text>
</comment>
<dbReference type="SUPFAM" id="SSF56300">
    <property type="entry name" value="Metallo-dependent phosphatases"/>
    <property type="match status" value="1"/>
</dbReference>
<dbReference type="Pfam" id="PF00149">
    <property type="entry name" value="Metallophos"/>
    <property type="match status" value="1"/>
</dbReference>
<feature type="binding site" evidence="10">
    <location>
        <position position="198"/>
    </location>
    <ligand>
        <name>substrate</name>
    </ligand>
</feature>
<comment type="similarity">
    <text evidence="10">Belongs to the LpxH family.</text>
</comment>
<dbReference type="NCBIfam" id="TIGR01854">
    <property type="entry name" value="lipid_A_lpxH"/>
    <property type="match status" value="1"/>
</dbReference>
<keyword evidence="1 10" id="KW-1003">Cell membrane</keyword>
<comment type="function">
    <text evidence="10">Hydrolyzes the pyrophosphate bond of UDP-2,3-diacylglucosamine to yield 2,3-diacylglucosamine 1-phosphate (lipid X) and UMP by catalyzing the attack of water at the alpha-P atom. Involved in the biosynthesis of lipid A, a phosphorylated glycolipid that anchors the lipopolysaccharide to the outer membrane of the cell.</text>
</comment>
<comment type="cofactor">
    <cofactor evidence="10">
        <name>Mn(2+)</name>
        <dbReference type="ChEBI" id="CHEBI:29035"/>
    </cofactor>
    <text evidence="10">Binds 2 Mn(2+) ions per subunit in a binuclear metal center.</text>
</comment>
<dbReference type="PANTHER" id="PTHR34990:SF1">
    <property type="entry name" value="UDP-2,3-DIACYLGLUCOSAMINE HYDROLASE"/>
    <property type="match status" value="1"/>
</dbReference>
<feature type="binding site" evidence="10">
    <location>
        <position position="44"/>
    </location>
    <ligand>
        <name>Mn(2+)</name>
        <dbReference type="ChEBI" id="CHEBI:29035"/>
        <label>2</label>
    </ligand>
</feature>
<keyword evidence="4 10" id="KW-0441">Lipid A biosynthesis</keyword>
<evidence type="ECO:0000256" key="10">
    <source>
        <dbReference type="HAMAP-Rule" id="MF_00575"/>
    </source>
</evidence>
<keyword evidence="3 10" id="KW-0997">Cell inner membrane</keyword>
<accession>A0A2A5C976</accession>
<keyword evidence="8 10" id="KW-0472">Membrane</keyword>
<keyword evidence="9 10" id="KW-0464">Manganese</keyword>
<evidence type="ECO:0000256" key="3">
    <source>
        <dbReference type="ARBA" id="ARBA00022519"/>
    </source>
</evidence>
<dbReference type="GO" id="GO:0009245">
    <property type="term" value="P:lipid A biosynthetic process"/>
    <property type="evidence" value="ECO:0007669"/>
    <property type="project" value="UniProtKB-UniRule"/>
</dbReference>
<dbReference type="InterPro" id="IPR010138">
    <property type="entry name" value="UDP-diacylglucosamine_Hdrlase"/>
</dbReference>
<dbReference type="GO" id="GO:0005737">
    <property type="term" value="C:cytoplasm"/>
    <property type="evidence" value="ECO:0007669"/>
    <property type="project" value="InterPro"/>
</dbReference>
<feature type="binding site" evidence="10">
    <location>
        <position position="44"/>
    </location>
    <ligand>
        <name>Mn(2+)</name>
        <dbReference type="ChEBI" id="CHEBI:29035"/>
        <label>1</label>
    </ligand>
</feature>
<dbReference type="EMBL" id="NVWI01000011">
    <property type="protein sequence ID" value="PCJ40000.1"/>
    <property type="molecule type" value="Genomic_DNA"/>
</dbReference>
<dbReference type="UniPathway" id="UPA00359">
    <property type="reaction ID" value="UER00480"/>
</dbReference>
<protein>
    <recommendedName>
        <fullName evidence="10">UDP-2,3-diacylglucosamine hydrolase</fullName>
        <ecNumber evidence="10">3.6.1.54</ecNumber>
    </recommendedName>
    <alternativeName>
        <fullName evidence="10">UDP-2,3-diacylglucosamine diphosphatase</fullName>
    </alternativeName>
</protein>
<dbReference type="Gene3D" id="3.60.21.10">
    <property type="match status" value="1"/>
</dbReference>
<feature type="binding site" evidence="10">
    <location>
        <position position="125"/>
    </location>
    <ligand>
        <name>substrate</name>
    </ligand>
</feature>
<dbReference type="Proteomes" id="UP000228987">
    <property type="component" value="Unassembled WGS sequence"/>
</dbReference>
<dbReference type="InterPro" id="IPR029052">
    <property type="entry name" value="Metallo-depent_PP-like"/>
</dbReference>
<reference evidence="13" key="1">
    <citation type="submission" date="2017-08" db="EMBL/GenBank/DDBJ databases">
        <title>A dynamic microbial community with high functional redundancy inhabits the cold, oxic subseafloor aquifer.</title>
        <authorList>
            <person name="Tully B.J."/>
            <person name="Wheat C.G."/>
            <person name="Glazer B.T."/>
            <person name="Huber J.A."/>
        </authorList>
    </citation>
    <scope>NUCLEOTIDE SEQUENCE [LARGE SCALE GENOMIC DNA]</scope>
</reference>
<dbReference type="GO" id="GO:0008758">
    <property type="term" value="F:UDP-2,3-diacylglucosamine hydrolase activity"/>
    <property type="evidence" value="ECO:0007669"/>
    <property type="project" value="UniProtKB-UniRule"/>
</dbReference>
<feature type="binding site" evidence="10">
    <location>
        <position position="163"/>
    </location>
    <ligand>
        <name>substrate</name>
    </ligand>
</feature>
<evidence type="ECO:0000256" key="7">
    <source>
        <dbReference type="ARBA" id="ARBA00023098"/>
    </source>
</evidence>
<evidence type="ECO:0000256" key="1">
    <source>
        <dbReference type="ARBA" id="ARBA00022475"/>
    </source>
</evidence>
<feature type="binding site" evidence="10">
    <location>
        <position position="117"/>
    </location>
    <ligand>
        <name>Mn(2+)</name>
        <dbReference type="ChEBI" id="CHEBI:29035"/>
        <label>2</label>
    </ligand>
</feature>
<dbReference type="GO" id="GO:0030145">
    <property type="term" value="F:manganese ion binding"/>
    <property type="evidence" value="ECO:0007669"/>
    <property type="project" value="UniProtKB-UniRule"/>
</dbReference>
<feature type="binding site" evidence="10">
    <location>
        <position position="200"/>
    </location>
    <ligand>
        <name>Mn(2+)</name>
        <dbReference type="ChEBI" id="CHEBI:29035"/>
        <label>1</label>
    </ligand>
</feature>
<dbReference type="HAMAP" id="MF_00575">
    <property type="entry name" value="LpxH"/>
    <property type="match status" value="1"/>
</dbReference>
<sequence length="254" mass="28780">MSDKPILFISDLHLEPGRPDISQAFFSFLDAFAVKAQALYILGDFFNLWLGDDHVTELSTQIAGKLHALSNAGVAIKLMHGNRDFLMGESFAQSCGAELIQEPYLLDAFDQQILLLHGDVLCTRDHDYMSFRQMVRDPKWQQEFLSRPIDERIEFATKARKQSQSMSSNKAADIMDVTPADVTKTMLKHNIITLIHGHTHRPAVHEHPKVYESAVRMVLGDWDDGGWYISWTPEQLFLHKIDSPVISDGNSSLK</sequence>
<feature type="domain" description="Calcineurin-like phosphoesterase" evidence="11">
    <location>
        <begin position="5"/>
        <end position="202"/>
    </location>
</feature>
<feature type="binding site" evidence="10">
    <location>
        <position position="198"/>
    </location>
    <ligand>
        <name>Mn(2+)</name>
        <dbReference type="ChEBI" id="CHEBI:29035"/>
        <label>2</label>
    </ligand>
</feature>
<keyword evidence="6 10" id="KW-0378">Hydrolase</keyword>
<evidence type="ECO:0000256" key="2">
    <source>
        <dbReference type="ARBA" id="ARBA00022516"/>
    </source>
</evidence>
<evidence type="ECO:0000313" key="13">
    <source>
        <dbReference type="Proteomes" id="UP000228987"/>
    </source>
</evidence>
<feature type="binding site" evidence="10">
    <location>
        <position position="82"/>
    </location>
    <ligand>
        <name>Mn(2+)</name>
        <dbReference type="ChEBI" id="CHEBI:29035"/>
        <label>2</label>
    </ligand>
</feature>
<dbReference type="NCBIfam" id="NF003743">
    <property type="entry name" value="PRK05340.1"/>
    <property type="match status" value="1"/>
</dbReference>
<feature type="binding site" evidence="10">
    <location>
        <begin position="82"/>
        <end position="83"/>
    </location>
    <ligand>
        <name>substrate</name>
    </ligand>
</feature>
<comment type="subcellular location">
    <subcellularLocation>
        <location evidence="10">Cell inner membrane</location>
        <topology evidence="10">Peripheral membrane protein</topology>
        <orientation evidence="10">Cytoplasmic side</orientation>
    </subcellularLocation>
</comment>
<name>A0A2A5C976_9GAMM</name>
<evidence type="ECO:0000259" key="11">
    <source>
        <dbReference type="Pfam" id="PF00149"/>
    </source>
</evidence>
<feature type="binding site" evidence="10">
    <location>
        <position position="11"/>
    </location>
    <ligand>
        <name>Mn(2+)</name>
        <dbReference type="ChEBI" id="CHEBI:29035"/>
        <label>1</label>
    </ligand>
</feature>
<keyword evidence="5 10" id="KW-0479">Metal-binding</keyword>